<dbReference type="VEuPathDB" id="ToxoDB:cyc_07437"/>
<dbReference type="EMBL" id="JROU02000089">
    <property type="protein sequence ID" value="OEH80401.1"/>
    <property type="molecule type" value="Genomic_DNA"/>
</dbReference>
<dbReference type="Gene3D" id="1.25.40.570">
    <property type="match status" value="1"/>
</dbReference>
<proteinExistence type="predicted"/>
<evidence type="ECO:0000259" key="1">
    <source>
        <dbReference type="PROSITE" id="PS50250"/>
    </source>
</evidence>
<dbReference type="VEuPathDB" id="ToxoDB:LOC34623409"/>
<dbReference type="InParanoid" id="A0A1D3DAD8"/>
<protein>
    <recommendedName>
        <fullName evidence="1">PCI domain-containing protein</fullName>
    </recommendedName>
</protein>
<dbReference type="Proteomes" id="UP000095192">
    <property type="component" value="Unassembled WGS sequence"/>
</dbReference>
<feature type="domain" description="PCI" evidence="1">
    <location>
        <begin position="74"/>
        <end position="245"/>
    </location>
</feature>
<dbReference type="InterPro" id="IPR000717">
    <property type="entry name" value="PCI_dom"/>
</dbReference>
<keyword evidence="3" id="KW-1185">Reference proteome</keyword>
<dbReference type="AlphaFoldDB" id="A0A1D3DAD8"/>
<gene>
    <name evidence="2" type="ORF">cyc_07437</name>
</gene>
<sequence length="296" mass="32547">MEEGYEFEFESNGGPWGPEQEAAVAVENLYYEAQDCLQAVHLLEEVVQREADVVHKPWTCKALLSLTLLALGEGNFDCAGAHYQRLLQQMPTVAAGEAAATVEAVLSAAAKLVGGQVLEKLMLYTLEALTSQGMKDDPTVRSAKALRTAFEASDIAGVEEHLQLLGATDPFVSHCREALLEAVRLRRLLCVASCYSAFSLKRLQQTLRLSYKATLNLVLQVIRQGRLVAVVDDEARVVRLRGLRNQDVTANGQLLSQWGNSLHEFIGRLETFLVKEPQNMTSRGGFSGVPYAAHIY</sequence>
<name>A0A1D3DAD8_9EIME</name>
<evidence type="ECO:0000313" key="2">
    <source>
        <dbReference type="EMBL" id="OEH80401.1"/>
    </source>
</evidence>
<accession>A0A1D3DAD8</accession>
<dbReference type="Pfam" id="PF01399">
    <property type="entry name" value="PCI"/>
    <property type="match status" value="1"/>
</dbReference>
<dbReference type="InterPro" id="IPR036390">
    <property type="entry name" value="WH_DNA-bd_sf"/>
</dbReference>
<dbReference type="PROSITE" id="PS50250">
    <property type="entry name" value="PCI"/>
    <property type="match status" value="1"/>
</dbReference>
<dbReference type="SUPFAM" id="SSF46785">
    <property type="entry name" value="Winged helix' DNA-binding domain"/>
    <property type="match status" value="1"/>
</dbReference>
<evidence type="ECO:0000313" key="3">
    <source>
        <dbReference type="Proteomes" id="UP000095192"/>
    </source>
</evidence>
<dbReference type="InterPro" id="IPR050871">
    <property type="entry name" value="26S_Proteasome/COP9_Components"/>
</dbReference>
<reference evidence="2 3" key="1">
    <citation type="journal article" date="2016" name="BMC Genomics">
        <title>Comparative genomics reveals Cyclospora cayetanensis possesses coccidia-like metabolism and invasion components but unique surface antigens.</title>
        <authorList>
            <person name="Liu S."/>
            <person name="Wang L."/>
            <person name="Zheng H."/>
            <person name="Xu Z."/>
            <person name="Roellig D.M."/>
            <person name="Li N."/>
            <person name="Frace M.A."/>
            <person name="Tang K."/>
            <person name="Arrowood M.J."/>
            <person name="Moss D.M."/>
            <person name="Zhang L."/>
            <person name="Feng Y."/>
            <person name="Xiao L."/>
        </authorList>
    </citation>
    <scope>NUCLEOTIDE SEQUENCE [LARGE SCALE GENOMIC DNA]</scope>
    <source>
        <strain evidence="2 3">CHN_HEN01</strain>
    </source>
</reference>
<comment type="caution">
    <text evidence="2">The sequence shown here is derived from an EMBL/GenBank/DDBJ whole genome shotgun (WGS) entry which is preliminary data.</text>
</comment>
<dbReference type="PANTHER" id="PTHR10678">
    <property type="entry name" value="26S PROTEASOME NON-ATPASE REGULATORY SUBUNIT 11/COP9 SIGNALOSOME COMPLEX SUBUNIT 2"/>
    <property type="match status" value="1"/>
</dbReference>
<organism evidence="2 3">
    <name type="scientific">Cyclospora cayetanensis</name>
    <dbReference type="NCBI Taxonomy" id="88456"/>
    <lineage>
        <taxon>Eukaryota</taxon>
        <taxon>Sar</taxon>
        <taxon>Alveolata</taxon>
        <taxon>Apicomplexa</taxon>
        <taxon>Conoidasida</taxon>
        <taxon>Coccidia</taxon>
        <taxon>Eucoccidiorida</taxon>
        <taxon>Eimeriorina</taxon>
        <taxon>Eimeriidae</taxon>
        <taxon>Cyclospora</taxon>
    </lineage>
</organism>